<feature type="compositionally biased region" description="Basic residues" evidence="1">
    <location>
        <begin position="603"/>
        <end position="613"/>
    </location>
</feature>
<dbReference type="OrthoDB" id="5354526at2759"/>
<name>A0A5C3M8B1_9AGAR</name>
<dbReference type="SUPFAM" id="SSF52058">
    <property type="entry name" value="L domain-like"/>
    <property type="match status" value="1"/>
</dbReference>
<dbReference type="Proteomes" id="UP000308652">
    <property type="component" value="Unassembled WGS sequence"/>
</dbReference>
<evidence type="ECO:0000313" key="3">
    <source>
        <dbReference type="Proteomes" id="UP000308652"/>
    </source>
</evidence>
<evidence type="ECO:0000256" key="1">
    <source>
        <dbReference type="SAM" id="MobiDB-lite"/>
    </source>
</evidence>
<evidence type="ECO:0008006" key="4">
    <source>
        <dbReference type="Google" id="ProtNLM"/>
    </source>
</evidence>
<dbReference type="Gene3D" id="3.80.10.10">
    <property type="entry name" value="Ribonuclease Inhibitor"/>
    <property type="match status" value="1"/>
</dbReference>
<keyword evidence="3" id="KW-1185">Reference proteome</keyword>
<proteinExistence type="predicted"/>
<evidence type="ECO:0000313" key="2">
    <source>
        <dbReference type="EMBL" id="TFK37381.1"/>
    </source>
</evidence>
<dbReference type="InterPro" id="IPR032675">
    <property type="entry name" value="LRR_dom_sf"/>
</dbReference>
<feature type="compositionally biased region" description="Basic and acidic residues" evidence="1">
    <location>
        <begin position="576"/>
        <end position="602"/>
    </location>
</feature>
<dbReference type="AlphaFoldDB" id="A0A5C3M8B1"/>
<organism evidence="2 3">
    <name type="scientific">Crucibulum laeve</name>
    <dbReference type="NCBI Taxonomy" id="68775"/>
    <lineage>
        <taxon>Eukaryota</taxon>
        <taxon>Fungi</taxon>
        <taxon>Dikarya</taxon>
        <taxon>Basidiomycota</taxon>
        <taxon>Agaricomycotina</taxon>
        <taxon>Agaricomycetes</taxon>
        <taxon>Agaricomycetidae</taxon>
        <taxon>Agaricales</taxon>
        <taxon>Agaricineae</taxon>
        <taxon>Nidulariaceae</taxon>
        <taxon>Crucibulum</taxon>
    </lineage>
</organism>
<gene>
    <name evidence="2" type="ORF">BDQ12DRAFT_736250</name>
</gene>
<protein>
    <recommendedName>
        <fullName evidence="4">F-box domain-containing protein</fullName>
    </recommendedName>
</protein>
<reference evidence="2 3" key="1">
    <citation type="journal article" date="2019" name="Nat. Ecol. Evol.">
        <title>Megaphylogeny resolves global patterns of mushroom evolution.</title>
        <authorList>
            <person name="Varga T."/>
            <person name="Krizsan K."/>
            <person name="Foldi C."/>
            <person name="Dima B."/>
            <person name="Sanchez-Garcia M."/>
            <person name="Sanchez-Ramirez S."/>
            <person name="Szollosi G.J."/>
            <person name="Szarkandi J.G."/>
            <person name="Papp V."/>
            <person name="Albert L."/>
            <person name="Andreopoulos W."/>
            <person name="Angelini C."/>
            <person name="Antonin V."/>
            <person name="Barry K.W."/>
            <person name="Bougher N.L."/>
            <person name="Buchanan P."/>
            <person name="Buyck B."/>
            <person name="Bense V."/>
            <person name="Catcheside P."/>
            <person name="Chovatia M."/>
            <person name="Cooper J."/>
            <person name="Damon W."/>
            <person name="Desjardin D."/>
            <person name="Finy P."/>
            <person name="Geml J."/>
            <person name="Haridas S."/>
            <person name="Hughes K."/>
            <person name="Justo A."/>
            <person name="Karasinski D."/>
            <person name="Kautmanova I."/>
            <person name="Kiss B."/>
            <person name="Kocsube S."/>
            <person name="Kotiranta H."/>
            <person name="LaButti K.M."/>
            <person name="Lechner B.E."/>
            <person name="Liimatainen K."/>
            <person name="Lipzen A."/>
            <person name="Lukacs Z."/>
            <person name="Mihaltcheva S."/>
            <person name="Morgado L.N."/>
            <person name="Niskanen T."/>
            <person name="Noordeloos M.E."/>
            <person name="Ohm R.A."/>
            <person name="Ortiz-Santana B."/>
            <person name="Ovrebo C."/>
            <person name="Racz N."/>
            <person name="Riley R."/>
            <person name="Savchenko A."/>
            <person name="Shiryaev A."/>
            <person name="Soop K."/>
            <person name="Spirin V."/>
            <person name="Szebenyi C."/>
            <person name="Tomsovsky M."/>
            <person name="Tulloss R.E."/>
            <person name="Uehling J."/>
            <person name="Grigoriev I.V."/>
            <person name="Vagvolgyi C."/>
            <person name="Papp T."/>
            <person name="Martin F.M."/>
            <person name="Miettinen O."/>
            <person name="Hibbett D.S."/>
            <person name="Nagy L.G."/>
        </authorList>
    </citation>
    <scope>NUCLEOTIDE SEQUENCE [LARGE SCALE GENOMIC DNA]</scope>
    <source>
        <strain evidence="2 3">CBS 166.37</strain>
    </source>
</reference>
<feature type="region of interest" description="Disordered" evidence="1">
    <location>
        <begin position="576"/>
        <end position="613"/>
    </location>
</feature>
<dbReference type="STRING" id="68775.A0A5C3M8B1"/>
<dbReference type="EMBL" id="ML213608">
    <property type="protein sequence ID" value="TFK37381.1"/>
    <property type="molecule type" value="Genomic_DNA"/>
</dbReference>
<sequence>MASCYTIHKLDLALFPPETWINIFECVEKPSHLFNIILTSKHLYELAIRVLYRHVSWDSPLYFLQNRSFWERDTSSMASVPISFVLSISYLSQTEGFGRYNLDIAIVNADGSYFNGPRNGWSHLTDADENSQGSSSSRITYLFASAALYDLIQLRISSFSRLRDLTLQHCTLPKGIYDTIKSLPRLNKLMIHHCILPPADDIQVDEFVNSPITTLSMHHICDEEHPSRPNYCRALQLCSAPNLRVLDIGWNTSSISLLLPTTTNPDPQIIVAREITDLVIRFEQRPSDTIVDEAELGDLLSKFFLSHPSITDLTVEGSPLSMPRLIPGCLPHLERFSGTSKTISSVVKGAMKTIYSIKHLAISNSRDLKMESLAFIIEELNDLQLDSLLIGLQRWDMEIMYPLSKCLPSLKKLEIIYSEGWPDEYSLLSLGSRFLYRFRDLEVIHIYKHIYHPPLSRIAFNDRTPAHESNNTNLDGDEDDDVVDDGDLLPSTPSFASFARTLSAQNMQSTAFGRNGNRVRRVSDSHRITPPVATSPFAGKMEEELREVLLAWNKPCPKLREVRLERMWVWKKDLSKGAEGEEEIKAKGKGKATDTRQAERVQWRRKRSKADWA</sequence>
<accession>A0A5C3M8B1</accession>